<dbReference type="CDD" id="cd02241">
    <property type="entry name" value="cupin_OxOx"/>
    <property type="match status" value="2"/>
</dbReference>
<keyword evidence="9" id="KW-1015">Disulfide bond</keyword>
<name>A0A9J5WPY6_SOLCO</name>
<feature type="binding site" evidence="12">
    <location>
        <position position="103"/>
    </location>
    <ligand>
        <name>oxalate</name>
        <dbReference type="ChEBI" id="CHEBI:30623"/>
    </ligand>
</feature>
<reference evidence="18 19" key="1">
    <citation type="submission" date="2020-09" db="EMBL/GenBank/DDBJ databases">
        <title>De no assembly of potato wild relative species, Solanum commersonii.</title>
        <authorList>
            <person name="Cho K."/>
        </authorList>
    </citation>
    <scope>NUCLEOTIDE SEQUENCE [LARGE SCALE GENOMIC DNA]</scope>
    <source>
        <strain evidence="18">LZ3.2</strain>
        <tissue evidence="18">Leaf</tissue>
    </source>
</reference>
<feature type="transmembrane region" description="Helical" evidence="15">
    <location>
        <begin position="467"/>
        <end position="489"/>
    </location>
</feature>
<dbReference type="EMBL" id="JACXVP010000011">
    <property type="protein sequence ID" value="KAG5578035.1"/>
    <property type="molecule type" value="Genomic_DNA"/>
</dbReference>
<dbReference type="GO" id="GO:0048046">
    <property type="term" value="C:apoplast"/>
    <property type="evidence" value="ECO:0007669"/>
    <property type="project" value="UniProtKB-SubCell"/>
</dbReference>
<dbReference type="Gene3D" id="2.60.120.10">
    <property type="entry name" value="Jelly Rolls"/>
    <property type="match status" value="2"/>
</dbReference>
<evidence type="ECO:0000256" key="11">
    <source>
        <dbReference type="ARBA" id="ARBA00023211"/>
    </source>
</evidence>
<evidence type="ECO:0000256" key="7">
    <source>
        <dbReference type="ARBA" id="ARBA00022723"/>
    </source>
</evidence>
<keyword evidence="11 12" id="KW-0464">Manganese</keyword>
<dbReference type="Proteomes" id="UP000824120">
    <property type="component" value="Chromosome 11"/>
</dbReference>
<feature type="binding site" evidence="13">
    <location>
        <position position="142"/>
    </location>
    <ligand>
        <name>Mn(2+)</name>
        <dbReference type="ChEBI" id="CHEBI:29035"/>
    </ligand>
</feature>
<sequence>MASFLLKSVLVVVAVFFISSMAQASDPDVLSDFIVPAGSTIDGNFFTFTGTRGIFGSIIEKFKVTKVSKAEFPGLDGQSVSLAVLQFPGGGVNPPHTHPRAAELLFVVQGSLEVGFVDTTNKLYTQTLQVGDLFVFPKGLVHYQYNSDWNKSATAVSGFGSASAGTVSLPTTLFATGIDDQILAKSFKSDIATIQKIKAALATSLVIFQMASAGDPDILTDFVMPLEVPSVDASYFTFSGLRGLVGAPPPEKFKVTKAAMTEFPALSGQSVSYAILQYPAGSVNPVHTHPRSAELLFLMSGTLEVGFIDTTNKIFTQTLQTGDVFVFPKGLVHYQYNADAENCALGISAFGSANAGTVSIPNSVFNTSIPDNILAKSFKTDIITIQKIKAVHVDDEIVTIDKRGGGAASGHASAHGSSSGGRASRGGGSTRSPYSSTAGVIPVYAAGAMNHHNNNVNRSHHQPNDGITLNCICFSTLVFIICSIIVNMIL</sequence>
<evidence type="ECO:0000313" key="18">
    <source>
        <dbReference type="EMBL" id="KAG5578035.1"/>
    </source>
</evidence>
<feature type="binding site" evidence="12">
    <location>
        <position position="93"/>
    </location>
    <ligand>
        <name>oxalate</name>
        <dbReference type="ChEBI" id="CHEBI:30623"/>
    </ligand>
</feature>
<keyword evidence="15" id="KW-0472">Membrane</keyword>
<feature type="binding site" evidence="13">
    <location>
        <position position="98"/>
    </location>
    <ligand>
        <name>Mn(2+)</name>
        <dbReference type="ChEBI" id="CHEBI:29035"/>
    </ligand>
</feature>
<feature type="region of interest" description="Disordered" evidence="14">
    <location>
        <begin position="408"/>
        <end position="434"/>
    </location>
</feature>
<evidence type="ECO:0000256" key="3">
    <source>
        <dbReference type="ARBA" id="ARBA00007456"/>
    </source>
</evidence>
<dbReference type="GO" id="GO:0030145">
    <property type="term" value="F:manganese ion binding"/>
    <property type="evidence" value="ECO:0007669"/>
    <property type="project" value="InterPro"/>
</dbReference>
<evidence type="ECO:0000256" key="5">
    <source>
        <dbReference type="ARBA" id="ARBA00022523"/>
    </source>
</evidence>
<evidence type="ECO:0000256" key="1">
    <source>
        <dbReference type="ARBA" id="ARBA00003629"/>
    </source>
</evidence>
<evidence type="ECO:0000256" key="12">
    <source>
        <dbReference type="PIRSR" id="PIRSR601929-1"/>
    </source>
</evidence>
<keyword evidence="10" id="KW-0325">Glycoprotein</keyword>
<feature type="domain" description="Cupin type-1" evidence="17">
    <location>
        <begin position="242"/>
        <end position="386"/>
    </location>
</feature>
<accession>A0A9J5WPY6</accession>
<comment type="function">
    <text evidence="1">May play a role in plant defense. Probably has no oxalate oxidase activity even if the active site is conserved.</text>
</comment>
<keyword evidence="8 16" id="KW-0732">Signal</keyword>
<evidence type="ECO:0000259" key="17">
    <source>
        <dbReference type="SMART" id="SM00835"/>
    </source>
</evidence>
<keyword evidence="15" id="KW-1133">Transmembrane helix</keyword>
<evidence type="ECO:0000256" key="14">
    <source>
        <dbReference type="SAM" id="MobiDB-lite"/>
    </source>
</evidence>
<evidence type="ECO:0000313" key="19">
    <source>
        <dbReference type="Proteomes" id="UP000824120"/>
    </source>
</evidence>
<keyword evidence="7 12" id="KW-0479">Metal-binding</keyword>
<evidence type="ECO:0000256" key="6">
    <source>
        <dbReference type="ARBA" id="ARBA00022525"/>
    </source>
</evidence>
<keyword evidence="5" id="KW-0052">Apoplast</keyword>
<organism evidence="18 19">
    <name type="scientific">Solanum commersonii</name>
    <name type="common">Commerson's wild potato</name>
    <name type="synonym">Commerson's nightshade</name>
    <dbReference type="NCBI Taxonomy" id="4109"/>
    <lineage>
        <taxon>Eukaryota</taxon>
        <taxon>Viridiplantae</taxon>
        <taxon>Streptophyta</taxon>
        <taxon>Embryophyta</taxon>
        <taxon>Tracheophyta</taxon>
        <taxon>Spermatophyta</taxon>
        <taxon>Magnoliopsida</taxon>
        <taxon>eudicotyledons</taxon>
        <taxon>Gunneridae</taxon>
        <taxon>Pentapetalae</taxon>
        <taxon>asterids</taxon>
        <taxon>lamiids</taxon>
        <taxon>Solanales</taxon>
        <taxon>Solanaceae</taxon>
        <taxon>Solanoideae</taxon>
        <taxon>Solaneae</taxon>
        <taxon>Solanum</taxon>
    </lineage>
</organism>
<comment type="similarity">
    <text evidence="3">Belongs to the germin family.</text>
</comment>
<dbReference type="AlphaFoldDB" id="A0A9J5WPY6"/>
<feature type="compositionally biased region" description="Low complexity" evidence="14">
    <location>
        <begin position="409"/>
        <end position="422"/>
    </location>
</feature>
<dbReference type="FunFam" id="2.60.120.10:FF:000098">
    <property type="entry name" value="Germin-like protein 9-3"/>
    <property type="match status" value="2"/>
</dbReference>
<evidence type="ECO:0000256" key="16">
    <source>
        <dbReference type="SAM" id="SignalP"/>
    </source>
</evidence>
<protein>
    <recommendedName>
        <fullName evidence="17">Cupin type-1 domain-containing protein</fullName>
    </recommendedName>
</protein>
<evidence type="ECO:0000256" key="8">
    <source>
        <dbReference type="ARBA" id="ARBA00022729"/>
    </source>
</evidence>
<dbReference type="PANTHER" id="PTHR31238">
    <property type="entry name" value="GERMIN-LIKE PROTEIN SUBFAMILY 3 MEMBER 3"/>
    <property type="match status" value="1"/>
</dbReference>
<evidence type="ECO:0000256" key="15">
    <source>
        <dbReference type="SAM" id="Phobius"/>
    </source>
</evidence>
<dbReference type="Pfam" id="PF00190">
    <property type="entry name" value="Cupin_1"/>
    <property type="match status" value="2"/>
</dbReference>
<dbReference type="InterPro" id="IPR014710">
    <property type="entry name" value="RmlC-like_jellyroll"/>
</dbReference>
<evidence type="ECO:0000256" key="13">
    <source>
        <dbReference type="PIRSR" id="PIRSR601929-2"/>
    </source>
</evidence>
<comment type="subcellular location">
    <subcellularLocation>
        <location evidence="2">Secreted</location>
        <location evidence="2">Extracellular space</location>
        <location evidence="2">Apoplast</location>
    </subcellularLocation>
</comment>
<feature type="signal peptide" evidence="16">
    <location>
        <begin position="1"/>
        <end position="24"/>
    </location>
</feature>
<dbReference type="SMART" id="SM00835">
    <property type="entry name" value="Cupin_1"/>
    <property type="match status" value="2"/>
</dbReference>
<dbReference type="PROSITE" id="PS00725">
    <property type="entry name" value="GERMIN"/>
    <property type="match status" value="1"/>
</dbReference>
<proteinExistence type="inferred from homology"/>
<keyword evidence="15" id="KW-0812">Transmembrane</keyword>
<feature type="chain" id="PRO_5039902395" description="Cupin type-1 domain-containing protein" evidence="16">
    <location>
        <begin position="25"/>
        <end position="490"/>
    </location>
</feature>
<feature type="binding site" evidence="13">
    <location>
        <position position="103"/>
    </location>
    <ligand>
        <name>Mn(2+)</name>
        <dbReference type="ChEBI" id="CHEBI:29035"/>
    </ligand>
</feature>
<dbReference type="InterPro" id="IPR006045">
    <property type="entry name" value="Cupin_1"/>
</dbReference>
<keyword evidence="6" id="KW-0964">Secreted</keyword>
<comment type="subunit">
    <text evidence="4">Oligomer (believed to be a pentamer but probably hexamer).</text>
</comment>
<keyword evidence="19" id="KW-1185">Reference proteome</keyword>
<evidence type="ECO:0000256" key="10">
    <source>
        <dbReference type="ARBA" id="ARBA00023180"/>
    </source>
</evidence>
<dbReference type="InterPro" id="IPR019780">
    <property type="entry name" value="Germin_Mn-BS"/>
</dbReference>
<feature type="binding site" evidence="12">
    <location>
        <position position="98"/>
    </location>
    <ligand>
        <name>oxalate</name>
        <dbReference type="ChEBI" id="CHEBI:30623"/>
    </ligand>
</feature>
<dbReference type="SUPFAM" id="SSF51182">
    <property type="entry name" value="RmlC-like cupins"/>
    <property type="match status" value="2"/>
</dbReference>
<dbReference type="OrthoDB" id="1546383at2759"/>
<dbReference type="InterPro" id="IPR011051">
    <property type="entry name" value="RmlC_Cupin_sf"/>
</dbReference>
<gene>
    <name evidence="18" type="ORF">H5410_058169</name>
</gene>
<dbReference type="InterPro" id="IPR001929">
    <property type="entry name" value="Germin"/>
</dbReference>
<feature type="domain" description="Cupin type-1" evidence="17">
    <location>
        <begin position="46"/>
        <end position="195"/>
    </location>
</feature>
<evidence type="ECO:0000256" key="9">
    <source>
        <dbReference type="ARBA" id="ARBA00023157"/>
    </source>
</evidence>
<evidence type="ECO:0000256" key="4">
    <source>
        <dbReference type="ARBA" id="ARBA00011268"/>
    </source>
</evidence>
<evidence type="ECO:0000256" key="2">
    <source>
        <dbReference type="ARBA" id="ARBA00004271"/>
    </source>
</evidence>
<feature type="binding site" evidence="13">
    <location>
        <position position="96"/>
    </location>
    <ligand>
        <name>Mn(2+)</name>
        <dbReference type="ChEBI" id="CHEBI:29035"/>
    </ligand>
</feature>
<dbReference type="PRINTS" id="PR00325">
    <property type="entry name" value="GERMIN"/>
</dbReference>
<comment type="caution">
    <text evidence="18">The sequence shown here is derived from an EMBL/GenBank/DDBJ whole genome shotgun (WGS) entry which is preliminary data.</text>
</comment>